<dbReference type="Pfam" id="PF04612">
    <property type="entry name" value="T2SSM"/>
    <property type="match status" value="1"/>
</dbReference>
<keyword evidence="1" id="KW-0472">Membrane</keyword>
<feature type="transmembrane region" description="Helical" evidence="1">
    <location>
        <begin position="37"/>
        <end position="59"/>
    </location>
</feature>
<keyword evidence="1" id="KW-1133">Transmembrane helix</keyword>
<dbReference type="GO" id="GO:0015627">
    <property type="term" value="C:type II protein secretion system complex"/>
    <property type="evidence" value="ECO:0007669"/>
    <property type="project" value="InterPro"/>
</dbReference>
<dbReference type="RefSeq" id="WP_068370295.1">
    <property type="nucleotide sequence ID" value="NZ_CBCSEB010000005.1"/>
</dbReference>
<dbReference type="EMBL" id="SGWZ01000007">
    <property type="protein sequence ID" value="RZS64940.1"/>
    <property type="molecule type" value="Genomic_DNA"/>
</dbReference>
<dbReference type="GeneID" id="99727175"/>
<name>A0A4V2EZ18_9BURK</name>
<comment type="caution">
    <text evidence="2">The sequence shown here is derived from an EMBL/GenBank/DDBJ whole genome shotgun (WGS) entry which is preliminary data.</text>
</comment>
<sequence length="193" mass="21034">MNTPTSQATPAWKQNLEQSSERLRAWWSQREPRERKLLQAGGLAVALALVWLIGIKPALGAIEQADKRLPQLQATALKVDAVIREAQALRRGQSGSIPAEELTPALQSSLQRAGLSELATLRETEAGMDGARQWEVLLENASAGRVIEWLADVPALLHVQTRSVDLSRTRIDGRDRPGSVTGKIILAAPQENA</sequence>
<dbReference type="GO" id="GO:0015628">
    <property type="term" value="P:protein secretion by the type II secretion system"/>
    <property type="evidence" value="ECO:0007669"/>
    <property type="project" value="InterPro"/>
</dbReference>
<evidence type="ECO:0000256" key="1">
    <source>
        <dbReference type="SAM" id="Phobius"/>
    </source>
</evidence>
<reference evidence="2 3" key="1">
    <citation type="submission" date="2019-02" db="EMBL/GenBank/DDBJ databases">
        <title>Genomic Encyclopedia of Type Strains, Phase IV (KMG-IV): sequencing the most valuable type-strain genomes for metagenomic binning, comparative biology and taxonomic classification.</title>
        <authorList>
            <person name="Goeker M."/>
        </authorList>
    </citation>
    <scope>NUCLEOTIDE SEQUENCE [LARGE SCALE GENOMIC DNA]</scope>
    <source>
        <strain evidence="2 3">DSM 16618</strain>
    </source>
</reference>
<dbReference type="Proteomes" id="UP000292039">
    <property type="component" value="Unassembled WGS sequence"/>
</dbReference>
<protein>
    <submittedName>
        <fullName evidence="2">General secretion pathway protein M</fullName>
    </submittedName>
</protein>
<accession>A0A4V2EZ18</accession>
<proteinExistence type="predicted"/>
<keyword evidence="1" id="KW-0812">Transmembrane</keyword>
<dbReference type="AlphaFoldDB" id="A0A4V2EZ18"/>
<evidence type="ECO:0000313" key="3">
    <source>
        <dbReference type="Proteomes" id="UP000292039"/>
    </source>
</evidence>
<dbReference type="OrthoDB" id="8690005at2"/>
<organism evidence="2 3">
    <name type="scientific">Kerstersia gyiorum</name>
    <dbReference type="NCBI Taxonomy" id="206506"/>
    <lineage>
        <taxon>Bacteria</taxon>
        <taxon>Pseudomonadati</taxon>
        <taxon>Pseudomonadota</taxon>
        <taxon>Betaproteobacteria</taxon>
        <taxon>Burkholderiales</taxon>
        <taxon>Alcaligenaceae</taxon>
        <taxon>Kerstersia</taxon>
    </lineage>
</organism>
<evidence type="ECO:0000313" key="2">
    <source>
        <dbReference type="EMBL" id="RZS64940.1"/>
    </source>
</evidence>
<dbReference type="InterPro" id="IPR007690">
    <property type="entry name" value="T2SS_GspM"/>
</dbReference>
<gene>
    <name evidence="2" type="ORF">EV679_3290</name>
</gene>